<comment type="caution">
    <text evidence="2">The sequence shown here is derived from an EMBL/GenBank/DDBJ whole genome shotgun (WGS) entry which is preliminary data.</text>
</comment>
<organism evidence="2 3">
    <name type="scientific">Phyllosticta citricarpa</name>
    <dbReference type="NCBI Taxonomy" id="55181"/>
    <lineage>
        <taxon>Eukaryota</taxon>
        <taxon>Fungi</taxon>
        <taxon>Dikarya</taxon>
        <taxon>Ascomycota</taxon>
        <taxon>Pezizomycotina</taxon>
        <taxon>Dothideomycetes</taxon>
        <taxon>Dothideomycetes incertae sedis</taxon>
        <taxon>Botryosphaeriales</taxon>
        <taxon>Phyllostictaceae</taxon>
        <taxon>Phyllosticta</taxon>
    </lineage>
</organism>
<name>A0ABR1MDM1_9PEZI</name>
<evidence type="ECO:0000256" key="1">
    <source>
        <dbReference type="SAM" id="MobiDB-lite"/>
    </source>
</evidence>
<dbReference type="Proteomes" id="UP001365128">
    <property type="component" value="Unassembled WGS sequence"/>
</dbReference>
<feature type="compositionally biased region" description="Basic and acidic residues" evidence="1">
    <location>
        <begin position="126"/>
        <end position="152"/>
    </location>
</feature>
<feature type="compositionally biased region" description="Basic residues" evidence="1">
    <location>
        <begin position="99"/>
        <end position="122"/>
    </location>
</feature>
<proteinExistence type="predicted"/>
<evidence type="ECO:0000313" key="2">
    <source>
        <dbReference type="EMBL" id="KAK7545519.1"/>
    </source>
</evidence>
<keyword evidence="3" id="KW-1185">Reference proteome</keyword>
<feature type="region of interest" description="Disordered" evidence="1">
    <location>
        <begin position="78"/>
        <end position="154"/>
    </location>
</feature>
<dbReference type="EMBL" id="JBBPDW010000017">
    <property type="protein sequence ID" value="KAK7545519.1"/>
    <property type="molecule type" value="Genomic_DNA"/>
</dbReference>
<accession>A0ABR1MDM1</accession>
<reference evidence="2 3" key="1">
    <citation type="submission" date="2024-04" db="EMBL/GenBank/DDBJ databases">
        <title>Phyllosticta paracitricarpa is synonymous to the EU quarantine fungus P. citricarpa based on phylogenomic analyses.</title>
        <authorList>
            <consortium name="Lawrence Berkeley National Laboratory"/>
            <person name="Van Ingen-Buijs V.A."/>
            <person name="Van Westerhoven A.C."/>
            <person name="Haridas S."/>
            <person name="Skiadas P."/>
            <person name="Martin F."/>
            <person name="Groenewald J.Z."/>
            <person name="Crous P.W."/>
            <person name="Seidl M.F."/>
        </authorList>
    </citation>
    <scope>NUCLEOTIDE SEQUENCE [LARGE SCALE GENOMIC DNA]</scope>
    <source>
        <strain evidence="2 3">CBS 122670</strain>
    </source>
</reference>
<evidence type="ECO:0000313" key="3">
    <source>
        <dbReference type="Proteomes" id="UP001365128"/>
    </source>
</evidence>
<protein>
    <submittedName>
        <fullName evidence="2">Uncharacterized protein</fullName>
    </submittedName>
</protein>
<sequence>MRERRRRQRRRRGREQETTVVDRAVWPGHKRLAVAPGARTGRSVQVGLVELLGWGGWAAVCLCIRRGSAAPWLRLAGGSEASTRQKARHGRGEQEQRAVARRRRRRRRMRRRRRRRRRRGGTRGRTGQDRTGQDRTGQDRTGQDRTSEREARVVGVGGDGERARCWVCIILERRRGQRGQQG</sequence>
<gene>
    <name evidence="2" type="ORF">IWX46DRAFT_601080</name>
</gene>